<evidence type="ECO:0000313" key="5">
    <source>
        <dbReference type="Proteomes" id="UP001434883"/>
    </source>
</evidence>
<accession>A0ABV0S380</accession>
<evidence type="ECO:0000313" key="4">
    <source>
        <dbReference type="EMBL" id="MEQ2214700.1"/>
    </source>
</evidence>
<gene>
    <name evidence="4" type="ORF">XENOCAPTIV_017145</name>
</gene>
<reference evidence="4 5" key="1">
    <citation type="submission" date="2021-06" db="EMBL/GenBank/DDBJ databases">
        <authorList>
            <person name="Palmer J.M."/>
        </authorList>
    </citation>
    <scope>NUCLEOTIDE SEQUENCE [LARGE SCALE GENOMIC DNA]</scope>
    <source>
        <strain evidence="4 5">XC_2019</strain>
        <tissue evidence="4">Muscle</tissue>
    </source>
</reference>
<name>A0ABV0S380_9TELE</name>
<comment type="subcellular location">
    <subcellularLocation>
        <location evidence="1 3">Endoplasmic reticulum lumen</location>
    </subcellularLocation>
</comment>
<comment type="function">
    <text evidence="2">Probable lectin that binds selectively to improperly folded lumenal proteins. May function in endoplasmic reticulum quality control and endoplasmic reticulum-associated degradation (ERAD) of both non-glycosylated proteins and glycoproteins.</text>
</comment>
<sequence length="164" mass="18391">SLYSEDDFVIMTTTEKEKYKCLLPSLTAGEEVPTKNIEGQLTPYYTVEMGNGTPCTLKQNLPRSSSVLYVCHPEAKHEILSIAEVTTCEYEVVVRAGSGHSGHNTHLPFDRRPADQGVPQWLDKEQGKNIVVVGNWNAEEHTEWAKKNVARSYQLKEDGAQKVK</sequence>
<feature type="non-terminal residue" evidence="4">
    <location>
        <position position="1"/>
    </location>
</feature>
<protein>
    <recommendedName>
        <fullName evidence="3">Endoplasmic reticulum lectin</fullName>
    </recommendedName>
</protein>
<dbReference type="EMBL" id="JAHRIN010067575">
    <property type="protein sequence ID" value="MEQ2214700.1"/>
    <property type="molecule type" value="Genomic_DNA"/>
</dbReference>
<dbReference type="InterPro" id="IPR045149">
    <property type="entry name" value="OS-9-like"/>
</dbReference>
<proteinExistence type="inferred from homology"/>
<dbReference type="SUPFAM" id="SSF50911">
    <property type="entry name" value="Mannose 6-phosphate receptor domain"/>
    <property type="match status" value="1"/>
</dbReference>
<comment type="similarity">
    <text evidence="3">Belongs to the OS-9 family.</text>
</comment>
<keyword evidence="3" id="KW-0256">Endoplasmic reticulum</keyword>
<dbReference type="Gene3D" id="2.70.130.10">
    <property type="entry name" value="Mannose-6-phosphate receptor binding domain"/>
    <property type="match status" value="1"/>
</dbReference>
<dbReference type="Proteomes" id="UP001434883">
    <property type="component" value="Unassembled WGS sequence"/>
</dbReference>
<keyword evidence="5" id="KW-1185">Reference proteome</keyword>
<dbReference type="PANTHER" id="PTHR15414:SF0">
    <property type="entry name" value="ENDOPLASMIC RETICULUM LECTIN 1"/>
    <property type="match status" value="1"/>
</dbReference>
<comment type="function">
    <text evidence="3">Lectin involved in the quality control of the secretory pathway. As a member of the endoplasmic reticulum-associated degradation lumenal (ERAD-L) surveillance system, targets misfolded endoplasmic reticulum lumenal glycoproteins for degradation.</text>
</comment>
<comment type="caution">
    <text evidence="4">The sequence shown here is derived from an EMBL/GenBank/DDBJ whole genome shotgun (WGS) entry which is preliminary data.</text>
</comment>
<dbReference type="InterPro" id="IPR009011">
    <property type="entry name" value="Man6P_isomerase_rcpt-bd_dom_sf"/>
</dbReference>
<evidence type="ECO:0000256" key="3">
    <source>
        <dbReference type="RuleBase" id="RU369099"/>
    </source>
</evidence>
<evidence type="ECO:0000256" key="2">
    <source>
        <dbReference type="ARBA" id="ARBA00037585"/>
    </source>
</evidence>
<dbReference type="PANTHER" id="PTHR15414">
    <property type="entry name" value="OS-9-RELATED"/>
    <property type="match status" value="1"/>
</dbReference>
<keyword evidence="3" id="KW-0430">Lectin</keyword>
<evidence type="ECO:0000256" key="1">
    <source>
        <dbReference type="ARBA" id="ARBA00004319"/>
    </source>
</evidence>
<organism evidence="4 5">
    <name type="scientific">Xenoophorus captivus</name>
    <dbReference type="NCBI Taxonomy" id="1517983"/>
    <lineage>
        <taxon>Eukaryota</taxon>
        <taxon>Metazoa</taxon>
        <taxon>Chordata</taxon>
        <taxon>Craniata</taxon>
        <taxon>Vertebrata</taxon>
        <taxon>Euteleostomi</taxon>
        <taxon>Actinopterygii</taxon>
        <taxon>Neopterygii</taxon>
        <taxon>Teleostei</taxon>
        <taxon>Neoteleostei</taxon>
        <taxon>Acanthomorphata</taxon>
        <taxon>Ovalentaria</taxon>
        <taxon>Atherinomorphae</taxon>
        <taxon>Cyprinodontiformes</taxon>
        <taxon>Goodeidae</taxon>
        <taxon>Xenoophorus</taxon>
    </lineage>
</organism>